<gene>
    <name evidence="6" type="ORF">Q9L42_009505</name>
</gene>
<proteinExistence type="predicted"/>
<dbReference type="EC" id="1.6.5.9" evidence="6"/>
<dbReference type="GO" id="GO:0050136">
    <property type="term" value="F:NADH dehydrogenase (quinone) (non-electrogenic) activity"/>
    <property type="evidence" value="ECO:0007669"/>
    <property type="project" value="UniProtKB-EC"/>
</dbReference>
<keyword evidence="7" id="KW-1185">Reference proteome</keyword>
<evidence type="ECO:0000256" key="3">
    <source>
        <dbReference type="ARBA" id="ARBA00022989"/>
    </source>
</evidence>
<evidence type="ECO:0000256" key="4">
    <source>
        <dbReference type="ARBA" id="ARBA00023136"/>
    </source>
</evidence>
<dbReference type="Pfam" id="PF00146">
    <property type="entry name" value="NADHdh"/>
    <property type="match status" value="1"/>
</dbReference>
<dbReference type="KEGG" id="mech:Q9L42_009505"/>
<protein>
    <submittedName>
        <fullName evidence="6">NADH-quinone oxidoreductase subunit H</fullName>
        <ecNumber evidence="6">1.6.5.9</ecNumber>
    </submittedName>
</protein>
<dbReference type="PANTHER" id="PTHR43359:SF1">
    <property type="entry name" value="FORMATE HYDROGENLYASE SUBUNIT 4-RELATED"/>
    <property type="match status" value="1"/>
</dbReference>
<feature type="transmembrane region" description="Helical" evidence="5">
    <location>
        <begin position="236"/>
        <end position="253"/>
    </location>
</feature>
<reference evidence="6 7" key="1">
    <citation type="journal article" date="2024" name="Microbiology">
        <title>Methylomarinum rosea sp. nov., a novel halophilic methanotrophic bacterium from the hypersaline Lake Elton.</title>
        <authorList>
            <person name="Suleimanov R.Z."/>
            <person name="Oshkin I.Y."/>
            <person name="Danilova O.V."/>
            <person name="Suzina N.E."/>
            <person name="Dedysh S.N."/>
        </authorList>
    </citation>
    <scope>NUCLEOTIDE SEQUENCE [LARGE SCALE GENOMIC DNA]</scope>
    <source>
        <strain evidence="6 7">Ch1-1</strain>
    </source>
</reference>
<feature type="transmembrane region" description="Helical" evidence="5">
    <location>
        <begin position="179"/>
        <end position="200"/>
    </location>
</feature>
<keyword evidence="2 5" id="KW-0812">Transmembrane</keyword>
<evidence type="ECO:0000256" key="2">
    <source>
        <dbReference type="ARBA" id="ARBA00022692"/>
    </source>
</evidence>
<feature type="transmembrane region" description="Helical" evidence="5">
    <location>
        <begin position="145"/>
        <end position="167"/>
    </location>
</feature>
<dbReference type="PANTHER" id="PTHR43359">
    <property type="entry name" value="FORMATE HYDROGENLYASE SUBUNIT 4"/>
    <property type="match status" value="1"/>
</dbReference>
<sequence>MDHQLMNVLLAILQTLLFIILAPLLAGWLKRCKCYLQNRKAPSLMQPYRDLLKLTHKQPVVSKQASWLFVISPYIIFSAMVLAAAVVPLIAVDLPTAAGADVIVLVGFFAFARFFLALAGLDVGTAFGGMGSSREMTISSLAEPAMLMAIFTLTMTASTTNLSYAIAHVLGEGMVLRPSFIFALFALVLVAIAECGRIPVDNPATHLELTMIHEAMILEYSGRHLALIEWASQLKLMLYGVLIANIFFPWGIAETLTLQDLGYGLLAIVGKLALLAIVLALSETLFAKMRLFRVQEYLSFAYLLGLLGMLSHIILEASR</sequence>
<dbReference type="GO" id="GO:0005886">
    <property type="term" value="C:plasma membrane"/>
    <property type="evidence" value="ECO:0007669"/>
    <property type="project" value="TreeGrafter"/>
</dbReference>
<comment type="subcellular location">
    <subcellularLocation>
        <location evidence="1">Membrane</location>
        <topology evidence="1">Multi-pass membrane protein</topology>
    </subcellularLocation>
</comment>
<evidence type="ECO:0000313" key="6">
    <source>
        <dbReference type="EMBL" id="XBS22344.1"/>
    </source>
</evidence>
<feature type="transmembrane region" description="Helical" evidence="5">
    <location>
        <begin position="265"/>
        <end position="285"/>
    </location>
</feature>
<keyword evidence="4 5" id="KW-0472">Membrane</keyword>
<feature type="transmembrane region" description="Helical" evidence="5">
    <location>
        <begin position="102"/>
        <end position="124"/>
    </location>
</feature>
<dbReference type="AlphaFoldDB" id="A0AAU7NZC5"/>
<evidence type="ECO:0000256" key="1">
    <source>
        <dbReference type="ARBA" id="ARBA00004141"/>
    </source>
</evidence>
<dbReference type="EMBL" id="CP157743">
    <property type="protein sequence ID" value="XBS22344.1"/>
    <property type="molecule type" value="Genomic_DNA"/>
</dbReference>
<dbReference type="InterPro" id="IPR052561">
    <property type="entry name" value="ComplexI_Subunit1"/>
</dbReference>
<keyword evidence="3 5" id="KW-1133">Transmembrane helix</keyword>
<dbReference type="Proteomes" id="UP001225378">
    <property type="component" value="Chromosome"/>
</dbReference>
<evidence type="ECO:0000256" key="5">
    <source>
        <dbReference type="SAM" id="Phobius"/>
    </source>
</evidence>
<dbReference type="InterPro" id="IPR001694">
    <property type="entry name" value="NADH_UbQ_OxRdtase_su1/FPO"/>
</dbReference>
<feature type="transmembrane region" description="Helical" evidence="5">
    <location>
        <begin position="67"/>
        <end position="90"/>
    </location>
</feature>
<evidence type="ECO:0000313" key="7">
    <source>
        <dbReference type="Proteomes" id="UP001225378"/>
    </source>
</evidence>
<dbReference type="RefSeq" id="WP_305908678.1">
    <property type="nucleotide sequence ID" value="NZ_CP157743.1"/>
</dbReference>
<feature type="transmembrane region" description="Helical" evidence="5">
    <location>
        <begin position="297"/>
        <end position="315"/>
    </location>
</feature>
<accession>A0AAU7NZC5</accession>
<feature type="transmembrane region" description="Helical" evidence="5">
    <location>
        <begin position="6"/>
        <end position="29"/>
    </location>
</feature>
<name>A0AAU7NZC5_9GAMM</name>
<keyword evidence="6" id="KW-0560">Oxidoreductase</keyword>
<organism evidence="6 7">
    <name type="scientific">Methylomarinum roseum</name>
    <dbReference type="NCBI Taxonomy" id="3067653"/>
    <lineage>
        <taxon>Bacteria</taxon>
        <taxon>Pseudomonadati</taxon>
        <taxon>Pseudomonadota</taxon>
        <taxon>Gammaproteobacteria</taxon>
        <taxon>Methylococcales</taxon>
        <taxon>Methylococcaceae</taxon>
        <taxon>Methylomarinum</taxon>
    </lineage>
</organism>